<evidence type="ECO:0000313" key="1">
    <source>
        <dbReference type="EMBL" id="CDL85315.1"/>
    </source>
</evidence>
<evidence type="ECO:0000313" key="2">
    <source>
        <dbReference type="Proteomes" id="UP000019202"/>
    </source>
</evidence>
<sequence length="42" mass="4763">MYPSAADTRDSQFRFSGDNGRETKGIMKAGIIPYLSLLNRER</sequence>
<keyword evidence="2" id="KW-1185">Reference proteome</keyword>
<organism evidence="1 2">
    <name type="scientific">Xenorhabdus szentirmaii DSM 16338</name>
    <dbReference type="NCBI Taxonomy" id="1427518"/>
    <lineage>
        <taxon>Bacteria</taxon>
        <taxon>Pseudomonadati</taxon>
        <taxon>Pseudomonadota</taxon>
        <taxon>Gammaproteobacteria</taxon>
        <taxon>Enterobacterales</taxon>
        <taxon>Morganellaceae</taxon>
        <taxon>Xenorhabdus</taxon>
    </lineage>
</organism>
<dbReference type="EMBL" id="CBXF010000132">
    <property type="protein sequence ID" value="CDL85315.1"/>
    <property type="molecule type" value="Genomic_DNA"/>
</dbReference>
<reference evidence="1" key="1">
    <citation type="submission" date="2013-11" db="EMBL/GenBank/DDBJ databases">
        <title>Draft genome sequence and annotation of the entomopathogenic bacteria, Xenorhabdus cabanillasi strain JM26 and Xenorhabdus szentirmai strain DSM 16338.</title>
        <authorList>
            <person name="Gualtieri M."/>
            <person name="Ogier J.C."/>
            <person name="Pages S."/>
            <person name="Givaudan A."/>
            <person name="Gaudriault S."/>
        </authorList>
    </citation>
    <scope>NUCLEOTIDE SEQUENCE [LARGE SCALE GENOMIC DNA]</scope>
    <source>
        <strain evidence="1">DSM 16338</strain>
    </source>
</reference>
<dbReference type="Proteomes" id="UP000019202">
    <property type="component" value="Unassembled WGS sequence"/>
</dbReference>
<protein>
    <submittedName>
        <fullName evidence="1">Uncharacterized protein</fullName>
    </submittedName>
</protein>
<accession>W1J753</accession>
<dbReference type="AlphaFoldDB" id="W1J753"/>
<gene>
    <name evidence="1" type="ORF">XSR1_70055</name>
</gene>
<proteinExistence type="predicted"/>
<comment type="caution">
    <text evidence="1">The sequence shown here is derived from an EMBL/GenBank/DDBJ whole genome shotgun (WGS) entry which is preliminary data.</text>
</comment>
<name>W1J753_9GAMM</name>